<organism evidence="2 3">
    <name type="scientific">Portunus trituberculatus</name>
    <name type="common">Swimming crab</name>
    <name type="synonym">Neptunus trituberculatus</name>
    <dbReference type="NCBI Taxonomy" id="210409"/>
    <lineage>
        <taxon>Eukaryota</taxon>
        <taxon>Metazoa</taxon>
        <taxon>Ecdysozoa</taxon>
        <taxon>Arthropoda</taxon>
        <taxon>Crustacea</taxon>
        <taxon>Multicrustacea</taxon>
        <taxon>Malacostraca</taxon>
        <taxon>Eumalacostraca</taxon>
        <taxon>Eucarida</taxon>
        <taxon>Decapoda</taxon>
        <taxon>Pleocyemata</taxon>
        <taxon>Brachyura</taxon>
        <taxon>Eubrachyura</taxon>
        <taxon>Portunoidea</taxon>
        <taxon>Portunidae</taxon>
        <taxon>Portuninae</taxon>
        <taxon>Portunus</taxon>
    </lineage>
</organism>
<dbReference type="EMBL" id="VSRR010002009">
    <property type="protein sequence ID" value="MPC29066.1"/>
    <property type="molecule type" value="Genomic_DNA"/>
</dbReference>
<dbReference type="AlphaFoldDB" id="A0A5B7E780"/>
<reference evidence="2 3" key="1">
    <citation type="submission" date="2019-05" db="EMBL/GenBank/DDBJ databases">
        <title>Another draft genome of Portunus trituberculatus and its Hox gene families provides insights of decapod evolution.</title>
        <authorList>
            <person name="Jeong J.-H."/>
            <person name="Song I."/>
            <person name="Kim S."/>
            <person name="Choi T."/>
            <person name="Kim D."/>
            <person name="Ryu S."/>
            <person name="Kim W."/>
        </authorList>
    </citation>
    <scope>NUCLEOTIDE SEQUENCE [LARGE SCALE GENOMIC DNA]</scope>
    <source>
        <tissue evidence="2">Muscle</tissue>
    </source>
</reference>
<evidence type="ECO:0000313" key="2">
    <source>
        <dbReference type="EMBL" id="MPC29066.1"/>
    </source>
</evidence>
<comment type="caution">
    <text evidence="2">The sequence shown here is derived from an EMBL/GenBank/DDBJ whole genome shotgun (WGS) entry which is preliminary data.</text>
</comment>
<proteinExistence type="predicted"/>
<sequence length="94" mass="9803">MPSHWCQAQHRPHRPGTAAIGGGHVSLARPTVQCQVWAVGSSGGDVPDVTRSGTKGQLGLPTPCLRPPDHAASVPTPVRSPRQAPLLTLAMAFL</sequence>
<protein>
    <submittedName>
        <fullName evidence="2">Uncharacterized protein</fullName>
    </submittedName>
</protein>
<dbReference type="Proteomes" id="UP000324222">
    <property type="component" value="Unassembled WGS sequence"/>
</dbReference>
<accession>A0A5B7E780</accession>
<evidence type="ECO:0000256" key="1">
    <source>
        <dbReference type="SAM" id="MobiDB-lite"/>
    </source>
</evidence>
<gene>
    <name evidence="2" type="ORF">E2C01_022283</name>
</gene>
<evidence type="ECO:0000313" key="3">
    <source>
        <dbReference type="Proteomes" id="UP000324222"/>
    </source>
</evidence>
<feature type="region of interest" description="Disordered" evidence="1">
    <location>
        <begin position="42"/>
        <end position="80"/>
    </location>
</feature>
<feature type="region of interest" description="Disordered" evidence="1">
    <location>
        <begin position="1"/>
        <end position="23"/>
    </location>
</feature>
<keyword evidence="3" id="KW-1185">Reference proteome</keyword>
<name>A0A5B7E780_PORTR</name>